<dbReference type="AlphaFoldDB" id="A0A439DGN8"/>
<feature type="compositionally biased region" description="Polar residues" evidence="1">
    <location>
        <begin position="481"/>
        <end position="503"/>
    </location>
</feature>
<evidence type="ECO:0008006" key="4">
    <source>
        <dbReference type="Google" id="ProtNLM"/>
    </source>
</evidence>
<protein>
    <recommendedName>
        <fullName evidence="4">F-box domain-containing protein</fullName>
    </recommendedName>
</protein>
<reference evidence="2 3" key="1">
    <citation type="submission" date="2018-12" db="EMBL/GenBank/DDBJ databases">
        <title>Draft genome sequence of Xylaria grammica IHI A82.</title>
        <authorList>
            <person name="Buettner E."/>
            <person name="Kellner H."/>
        </authorList>
    </citation>
    <scope>NUCLEOTIDE SEQUENCE [LARGE SCALE GENOMIC DNA]</scope>
    <source>
        <strain evidence="2 3">IHI A82</strain>
    </source>
</reference>
<evidence type="ECO:0000256" key="1">
    <source>
        <dbReference type="SAM" id="MobiDB-lite"/>
    </source>
</evidence>
<feature type="region of interest" description="Disordered" evidence="1">
    <location>
        <begin position="84"/>
        <end position="131"/>
    </location>
</feature>
<comment type="caution">
    <text evidence="2">The sequence shown here is derived from an EMBL/GenBank/DDBJ whole genome shotgun (WGS) entry which is preliminary data.</text>
</comment>
<proteinExistence type="predicted"/>
<feature type="compositionally biased region" description="Basic residues" evidence="1">
    <location>
        <begin position="90"/>
        <end position="107"/>
    </location>
</feature>
<feature type="compositionally biased region" description="Basic and acidic residues" evidence="1">
    <location>
        <begin position="20"/>
        <end position="29"/>
    </location>
</feature>
<feature type="region of interest" description="Disordered" evidence="1">
    <location>
        <begin position="478"/>
        <end position="511"/>
    </location>
</feature>
<gene>
    <name evidence="2" type="ORF">EKO27_g1556</name>
</gene>
<sequence>MPPRNPGGTVLTGAAATKPRVKESTRPEEAEPTPAQKKKQERKEAVLGAKKRRARHCETPSQLSGNISIFETGLFTRGRPANPAYDYRASRRRKVGHGQKPARRPRWERKLKLKEPLSPSPSPLSLDSTAVNSPVADSPLDQGRMTAMCGFTDLPTEIRDEILRYILLWPHDIAVFRGWSRVYPRSRPCLNLSILYTCRMLRDQGLQILFGENTFTYALRDPKPSHDHTNPVLERVFGDSVLPIDKYGHLIRYAKVKVDRSRIHFGWHRQSFENAILKFLPGGELAGNVSLHTLTLEIPAENCRDLDWTSGAAGEPDEVPICRYLKEDSNVGKALLMLRIQWVRVLAWDRFGKCWETKMDMRYFIKDEEMRREHKALNKDMRHATADVTSSQSTAGDAGATTCYRTKDIEAMEKIWDVGVSTAVKGLKNLTGRIELLVADPGRAAELGIWRPVAMPTKCSPESNDKGELASLPQDWREPSFRTTMPSGRGRNTSSHSNLNMSPSPEIPTKSGAEINTKARIKAETKPGDFSVFNAGDALKEAKLLEAQQGMQQSGTEAGQGGMPMKELLENPPGQDTGDTRVVNGGEIETNASEVEWH</sequence>
<name>A0A439DGN8_9PEZI</name>
<feature type="region of interest" description="Disordered" evidence="1">
    <location>
        <begin position="548"/>
        <end position="598"/>
    </location>
</feature>
<feature type="region of interest" description="Disordered" evidence="1">
    <location>
        <begin position="1"/>
        <end position="60"/>
    </location>
</feature>
<accession>A0A439DGN8</accession>
<evidence type="ECO:0000313" key="3">
    <source>
        <dbReference type="Proteomes" id="UP000286045"/>
    </source>
</evidence>
<organism evidence="2 3">
    <name type="scientific">Xylaria grammica</name>
    <dbReference type="NCBI Taxonomy" id="363999"/>
    <lineage>
        <taxon>Eukaryota</taxon>
        <taxon>Fungi</taxon>
        <taxon>Dikarya</taxon>
        <taxon>Ascomycota</taxon>
        <taxon>Pezizomycotina</taxon>
        <taxon>Sordariomycetes</taxon>
        <taxon>Xylariomycetidae</taxon>
        <taxon>Xylariales</taxon>
        <taxon>Xylariaceae</taxon>
        <taxon>Xylaria</taxon>
    </lineage>
</organism>
<dbReference type="EMBL" id="RYZI01000024">
    <property type="protein sequence ID" value="RWA13554.1"/>
    <property type="molecule type" value="Genomic_DNA"/>
</dbReference>
<evidence type="ECO:0000313" key="2">
    <source>
        <dbReference type="EMBL" id="RWA13554.1"/>
    </source>
</evidence>
<dbReference type="Proteomes" id="UP000286045">
    <property type="component" value="Unassembled WGS sequence"/>
</dbReference>
<dbReference type="STRING" id="363999.A0A439DGN8"/>
<keyword evidence="3" id="KW-1185">Reference proteome</keyword>